<dbReference type="PANTHER" id="PTHR10695">
    <property type="entry name" value="DEPHOSPHO-COA KINASE-RELATED"/>
    <property type="match status" value="1"/>
</dbReference>
<keyword evidence="1 3" id="KW-0547">Nucleotide-binding</keyword>
<feature type="binding site" evidence="3">
    <location>
        <begin position="11"/>
        <end position="16"/>
    </location>
    <ligand>
        <name>ATP</name>
        <dbReference type="ChEBI" id="CHEBI:30616"/>
    </ligand>
</feature>
<dbReference type="Proteomes" id="UP001373159">
    <property type="component" value="Unassembled WGS sequence"/>
</dbReference>
<evidence type="ECO:0000256" key="4">
    <source>
        <dbReference type="NCBIfam" id="TIGR00152"/>
    </source>
</evidence>
<keyword evidence="3 5" id="KW-0418">Kinase</keyword>
<name>A0ABU8ZND2_9BIFI</name>
<proteinExistence type="inferred from homology"/>
<dbReference type="PANTHER" id="PTHR10695:SF46">
    <property type="entry name" value="BIFUNCTIONAL COENZYME A SYNTHASE-RELATED"/>
    <property type="match status" value="1"/>
</dbReference>
<keyword evidence="6" id="KW-1185">Reference proteome</keyword>
<keyword evidence="3" id="KW-0963">Cytoplasm</keyword>
<keyword evidence="2 3" id="KW-0067">ATP-binding</keyword>
<dbReference type="HAMAP" id="MF_00376">
    <property type="entry name" value="Dephospho_CoA_kinase"/>
    <property type="match status" value="1"/>
</dbReference>
<dbReference type="NCBIfam" id="TIGR00152">
    <property type="entry name" value="dephospho-CoA kinase"/>
    <property type="match status" value="1"/>
</dbReference>
<comment type="catalytic activity">
    <reaction evidence="3">
        <text>3'-dephospho-CoA + ATP = ADP + CoA + H(+)</text>
        <dbReference type="Rhea" id="RHEA:18245"/>
        <dbReference type="ChEBI" id="CHEBI:15378"/>
        <dbReference type="ChEBI" id="CHEBI:30616"/>
        <dbReference type="ChEBI" id="CHEBI:57287"/>
        <dbReference type="ChEBI" id="CHEBI:57328"/>
        <dbReference type="ChEBI" id="CHEBI:456216"/>
        <dbReference type="EC" id="2.7.1.24"/>
    </reaction>
</comment>
<evidence type="ECO:0000256" key="2">
    <source>
        <dbReference type="ARBA" id="ARBA00022840"/>
    </source>
</evidence>
<dbReference type="InterPro" id="IPR001977">
    <property type="entry name" value="Depp_CoAkinase"/>
</dbReference>
<evidence type="ECO:0000256" key="3">
    <source>
        <dbReference type="HAMAP-Rule" id="MF_00376"/>
    </source>
</evidence>
<dbReference type="RefSeq" id="WP_340469083.1">
    <property type="nucleotide sequence ID" value="NZ_JBANBB010000001.1"/>
</dbReference>
<dbReference type="Gene3D" id="3.40.50.300">
    <property type="entry name" value="P-loop containing nucleotide triphosphate hydrolases"/>
    <property type="match status" value="1"/>
</dbReference>
<dbReference type="InterPro" id="IPR027417">
    <property type="entry name" value="P-loop_NTPase"/>
</dbReference>
<comment type="function">
    <text evidence="3">Catalyzes the phosphorylation of the 3'-hydroxyl group of dephosphocoenzyme A to form coenzyme A.</text>
</comment>
<dbReference type="PROSITE" id="PS51219">
    <property type="entry name" value="DPCK"/>
    <property type="match status" value="1"/>
</dbReference>
<evidence type="ECO:0000313" key="5">
    <source>
        <dbReference type="EMBL" id="MEK0306547.1"/>
    </source>
</evidence>
<comment type="similarity">
    <text evidence="3">Belongs to the CoaE family.</text>
</comment>
<dbReference type="Pfam" id="PF01121">
    <property type="entry name" value="CoaE"/>
    <property type="match status" value="1"/>
</dbReference>
<comment type="subcellular location">
    <subcellularLocation>
        <location evidence="3">Cytoplasm</location>
    </subcellularLocation>
</comment>
<gene>
    <name evidence="3 5" type="primary">coaE</name>
    <name evidence="5" type="ORF">V8P97_03560</name>
</gene>
<dbReference type="SUPFAM" id="SSF52540">
    <property type="entry name" value="P-loop containing nucleoside triphosphate hydrolases"/>
    <property type="match status" value="1"/>
</dbReference>
<dbReference type="GO" id="GO:0004140">
    <property type="term" value="F:dephospho-CoA kinase activity"/>
    <property type="evidence" value="ECO:0007669"/>
    <property type="project" value="UniProtKB-EC"/>
</dbReference>
<accession>A0ABU8ZND2</accession>
<protein>
    <recommendedName>
        <fullName evidence="3 4">Dephospho-CoA kinase</fullName>
        <ecNumber evidence="3 4">2.7.1.24</ecNumber>
    </recommendedName>
    <alternativeName>
        <fullName evidence="3">Dephosphocoenzyme A kinase</fullName>
    </alternativeName>
</protein>
<comment type="pathway">
    <text evidence="3">Cofactor biosynthesis; coenzyme A biosynthesis; CoA from (R)-pantothenate: step 5/5.</text>
</comment>
<keyword evidence="3" id="KW-0173">Coenzyme A biosynthesis</keyword>
<evidence type="ECO:0000256" key="1">
    <source>
        <dbReference type="ARBA" id="ARBA00022741"/>
    </source>
</evidence>
<dbReference type="EMBL" id="JBANBB010000001">
    <property type="protein sequence ID" value="MEK0306547.1"/>
    <property type="molecule type" value="Genomic_DNA"/>
</dbReference>
<organism evidence="5 6">
    <name type="scientific">Bifidobacterium favimelis</name>
    <dbReference type="NCBI Taxonomy" id="3122979"/>
    <lineage>
        <taxon>Bacteria</taxon>
        <taxon>Bacillati</taxon>
        <taxon>Actinomycetota</taxon>
        <taxon>Actinomycetes</taxon>
        <taxon>Bifidobacteriales</taxon>
        <taxon>Bifidobacteriaceae</taxon>
        <taxon>Bifidobacterium</taxon>
    </lineage>
</organism>
<reference evidence="5 6" key="1">
    <citation type="submission" date="2024-02" db="EMBL/GenBank/DDBJ databases">
        <title>Bifidobacterium honeyensis sp. nov., isolated from the comb honey.</title>
        <authorList>
            <person name="Liu W."/>
            <person name="Li Y."/>
        </authorList>
    </citation>
    <scope>NUCLEOTIDE SEQUENCE [LARGE SCALE GENOMIC DNA]</scope>
    <source>
        <strain evidence="5 6">IMAU50988</strain>
    </source>
</reference>
<comment type="caution">
    <text evidence="5">The sequence shown here is derived from an EMBL/GenBank/DDBJ whole genome shotgun (WGS) entry which is preliminary data.</text>
</comment>
<keyword evidence="3 5" id="KW-0808">Transferase</keyword>
<sequence length="212" mass="22957">MLRVGLTGGIAAGKSTVAARLVADGARLIDYDLLAHQVLAPGGQAVEAVVGRFGRQVLAADGSVDRPLLAALVFGGARANRARADLDAIVHPAVYRQAARLEEEWSDRPLVVVHDVPLLAQVGGHIPFSFDRVLDVEAPADVRIARMVNARHMTRDQAVGRIRSQASEEDRRRLADIVIDGSLPIEQMFDSVDRIYRGLASEAEETDRHCEA</sequence>
<evidence type="ECO:0000313" key="6">
    <source>
        <dbReference type="Proteomes" id="UP001373159"/>
    </source>
</evidence>
<dbReference type="CDD" id="cd02022">
    <property type="entry name" value="DPCK"/>
    <property type="match status" value="1"/>
</dbReference>
<dbReference type="EC" id="2.7.1.24" evidence="3 4"/>